<dbReference type="SUPFAM" id="SSF50978">
    <property type="entry name" value="WD40 repeat-like"/>
    <property type="match status" value="1"/>
</dbReference>
<dbReference type="STRING" id="3760.M5W1A7"/>
<dbReference type="OrthoDB" id="408728at2759"/>
<sequence>MLSSDDGENDVFFDSVDLSSQESIVAKEEPGCSKLEYEIWMNEPPSIKERRESFLRKMGLAEFDSAKCGSVEMEMESGALSKMMGLQRLLECSRAASSSCISSSSYIEENLGCCRREGDNQANLMQNELDINLQDKLNLVSIQEAVRIISPSVRIISPSATDSSQREVEAPVEECGNSHEGRKKKESWWKQFINKTKRRGGKVVFEGSKPDTEILKQNRMKVQQNSKRCMEFAALCNGQEIRAHKGFIGAMKFSPDGQYLATGGEDGVVRIWCVTLTDASCNYLPAEGNFDSKLKKIKSGYRVIFPDKGFRIEESPLQEFHGHSSDVLDLAWSNSNCLLSSSMDKTVRLWEVGCSQCLNVFHHNDYVTCIQFNPLNDNYFLSGSIDGKVRVWGLFEKRVVDWADVRDVITAICYQPDGKGFVVGSVTGTCHFYEVSGEYLQLVVQMHIHGRTKTSGNQITGIQFSREKLQRVMITSEDSKIRIFEGVELIKKYKGLPKSGCQMSTSFTSNGKHIISVGEDSHVYLWDYDGFCVSSSKQIRSVKSCEHFFCEGVSVAVPWSGMRPEQRSLETASGRYCSQRQGHLEPAYGSRDAERFSLGSWLFSNGPCRGSATWPEEELPPRAPQHQDHQHHHHNHPARPDTWGLVIVTAGCDGTIRTFHNYGLPVRL</sequence>
<gene>
    <name evidence="1" type="ORF">PRUPE_6G159500</name>
</gene>
<protein>
    <submittedName>
        <fullName evidence="1">Uncharacterized protein</fullName>
    </submittedName>
</protein>
<dbReference type="InterPro" id="IPR015943">
    <property type="entry name" value="WD40/YVTN_repeat-like_dom_sf"/>
</dbReference>
<dbReference type="InterPro" id="IPR020472">
    <property type="entry name" value="WD40_PAC1"/>
</dbReference>
<dbReference type="SMR" id="M5W1A7"/>
<dbReference type="FunFam" id="2.130.10.10:FF:000849">
    <property type="entry name" value="WD repeat-containing protein 44"/>
    <property type="match status" value="1"/>
</dbReference>
<evidence type="ECO:0000313" key="1">
    <source>
        <dbReference type="EMBL" id="ONI01800.1"/>
    </source>
</evidence>
<dbReference type="AlphaFoldDB" id="M5W1A7"/>
<dbReference type="Proteomes" id="UP000006882">
    <property type="component" value="Chromosome G6"/>
</dbReference>
<dbReference type="EMBL" id="CM007656">
    <property type="protein sequence ID" value="ONI01800.1"/>
    <property type="molecule type" value="Genomic_DNA"/>
</dbReference>
<accession>M5W1A7</accession>
<dbReference type="InterPro" id="IPR036322">
    <property type="entry name" value="WD40_repeat_dom_sf"/>
</dbReference>
<dbReference type="KEGG" id="pper:18773275"/>
<dbReference type="Pfam" id="PF00400">
    <property type="entry name" value="WD40"/>
    <property type="match status" value="4"/>
</dbReference>
<dbReference type="PANTHER" id="PTHR14221:SF31">
    <property type="entry name" value="TRANSDUCIN_WD40 REPEAT-LIKE SUPERFAMILY PROTEIN"/>
    <property type="match status" value="1"/>
</dbReference>
<dbReference type="SMART" id="SM00320">
    <property type="entry name" value="WD40"/>
    <property type="match status" value="6"/>
</dbReference>
<dbReference type="PROSITE" id="PS50082">
    <property type="entry name" value="WD_REPEATS_2"/>
    <property type="match status" value="3"/>
</dbReference>
<dbReference type="InterPro" id="IPR019775">
    <property type="entry name" value="WD40_repeat_CS"/>
</dbReference>
<dbReference type="InterPro" id="IPR040324">
    <property type="entry name" value="WDR44/Dgr2"/>
</dbReference>
<evidence type="ECO:0000313" key="2">
    <source>
        <dbReference type="Proteomes" id="UP000006882"/>
    </source>
</evidence>
<dbReference type="OMA" id="TQKFQGQ"/>
<dbReference type="HOGENOM" id="CLU_009835_1_1_1"/>
<dbReference type="PRINTS" id="PR00320">
    <property type="entry name" value="GPROTEINBRPT"/>
</dbReference>
<dbReference type="eggNOG" id="KOG0283">
    <property type="taxonomic scope" value="Eukaryota"/>
</dbReference>
<name>M5W1A7_PRUPE</name>
<proteinExistence type="predicted"/>
<dbReference type="Gramene" id="ONI01800">
    <property type="protein sequence ID" value="ONI01800"/>
    <property type="gene ID" value="PRUPE_6G159500"/>
</dbReference>
<reference evidence="1 2" key="1">
    <citation type="journal article" date="2013" name="Nat. Genet.">
        <title>The high-quality draft genome of peach (Prunus persica) identifies unique patterns of genetic diversity, domestication and genome evolution.</title>
        <authorList>
            <consortium name="International Peach Genome Initiative"/>
            <person name="Verde I."/>
            <person name="Abbott A.G."/>
            <person name="Scalabrin S."/>
            <person name="Jung S."/>
            <person name="Shu S."/>
            <person name="Marroni F."/>
            <person name="Zhebentyayeva T."/>
            <person name="Dettori M.T."/>
            <person name="Grimwood J."/>
            <person name="Cattonaro F."/>
            <person name="Zuccolo A."/>
            <person name="Rossini L."/>
            <person name="Jenkins J."/>
            <person name="Vendramin E."/>
            <person name="Meisel L.A."/>
            <person name="Decroocq V."/>
            <person name="Sosinski B."/>
            <person name="Prochnik S."/>
            <person name="Mitros T."/>
            <person name="Policriti A."/>
            <person name="Cipriani G."/>
            <person name="Dondini L."/>
            <person name="Ficklin S."/>
            <person name="Goodstein D.M."/>
            <person name="Xuan P."/>
            <person name="Del Fabbro C."/>
            <person name="Aramini V."/>
            <person name="Copetti D."/>
            <person name="Gonzalez S."/>
            <person name="Horner D.S."/>
            <person name="Falchi R."/>
            <person name="Lucas S."/>
            <person name="Mica E."/>
            <person name="Maldonado J."/>
            <person name="Lazzari B."/>
            <person name="Bielenberg D."/>
            <person name="Pirona R."/>
            <person name="Miculan M."/>
            <person name="Barakat A."/>
            <person name="Testolin R."/>
            <person name="Stella A."/>
            <person name="Tartarini S."/>
            <person name="Tonutti P."/>
            <person name="Arus P."/>
            <person name="Orellana A."/>
            <person name="Wells C."/>
            <person name="Main D."/>
            <person name="Vizzotto G."/>
            <person name="Silva H."/>
            <person name="Salamini F."/>
            <person name="Schmutz J."/>
            <person name="Morgante M."/>
            <person name="Rokhsar D.S."/>
        </authorList>
    </citation>
    <scope>NUCLEOTIDE SEQUENCE [LARGE SCALE GENOMIC DNA]</scope>
    <source>
        <strain evidence="2">cv. Nemared</strain>
    </source>
</reference>
<dbReference type="PROSITE" id="PS00678">
    <property type="entry name" value="WD_REPEATS_1"/>
    <property type="match status" value="1"/>
</dbReference>
<organism evidence="1 2">
    <name type="scientific">Prunus persica</name>
    <name type="common">Peach</name>
    <name type="synonym">Amygdalus persica</name>
    <dbReference type="NCBI Taxonomy" id="3760"/>
    <lineage>
        <taxon>Eukaryota</taxon>
        <taxon>Viridiplantae</taxon>
        <taxon>Streptophyta</taxon>
        <taxon>Embryophyta</taxon>
        <taxon>Tracheophyta</taxon>
        <taxon>Spermatophyta</taxon>
        <taxon>Magnoliopsida</taxon>
        <taxon>eudicotyledons</taxon>
        <taxon>Gunneridae</taxon>
        <taxon>Pentapetalae</taxon>
        <taxon>rosids</taxon>
        <taxon>fabids</taxon>
        <taxon>Rosales</taxon>
        <taxon>Rosaceae</taxon>
        <taxon>Amygdaloideae</taxon>
        <taxon>Amygdaleae</taxon>
        <taxon>Prunus</taxon>
    </lineage>
</organism>
<keyword evidence="2" id="KW-1185">Reference proteome</keyword>
<dbReference type="Gene3D" id="2.130.10.10">
    <property type="entry name" value="YVTN repeat-like/Quinoprotein amine dehydrogenase"/>
    <property type="match status" value="1"/>
</dbReference>
<dbReference type="InterPro" id="IPR001680">
    <property type="entry name" value="WD40_rpt"/>
</dbReference>
<dbReference type="PANTHER" id="PTHR14221">
    <property type="entry name" value="WD REPEAT DOMAIN 44"/>
    <property type="match status" value="1"/>
</dbReference>
<dbReference type="PROSITE" id="PS50294">
    <property type="entry name" value="WD_REPEATS_REGION"/>
    <property type="match status" value="3"/>
</dbReference>